<keyword evidence="5 8" id="KW-1133">Transmembrane helix</keyword>
<evidence type="ECO:0000256" key="9">
    <source>
        <dbReference type="SAM" id="SignalP"/>
    </source>
</evidence>
<reference evidence="11" key="2">
    <citation type="submission" date="2020-10" db="UniProtKB">
        <authorList>
            <consortium name="WormBaseParasite"/>
        </authorList>
    </citation>
    <scope>IDENTIFICATION</scope>
</reference>
<evidence type="ECO:0000313" key="10">
    <source>
        <dbReference type="Proteomes" id="UP000492821"/>
    </source>
</evidence>
<evidence type="ECO:0000256" key="4">
    <source>
        <dbReference type="ARBA" id="ARBA00022692"/>
    </source>
</evidence>
<feature type="transmembrane region" description="Helical" evidence="8">
    <location>
        <begin position="165"/>
        <end position="188"/>
    </location>
</feature>
<dbReference type="GO" id="GO:0005783">
    <property type="term" value="C:endoplasmic reticulum"/>
    <property type="evidence" value="ECO:0007669"/>
    <property type="project" value="TreeGrafter"/>
</dbReference>
<dbReference type="PANTHER" id="PTHR34093">
    <property type="entry name" value="CHLORIDE CHANNEL CLIC-LIKE PROTEIN 1"/>
    <property type="match status" value="1"/>
</dbReference>
<sequence length="456" mass="49836">MRPWLLPILFLVSLPLVRAGDDFGIFSTDTSGWRDPNDPFGKNLAPLDPNPRQKCDCVEEAGQVRADLSKCESNLAAVMATRHQVHENFTKELLAKAFYVLDIDIESEDYVHKRIDVTLGGSTISIIKRFMETSRPSLSLKAELKNELRSILVEHLQTEDRLTAFLNYIFPLTAAILAFPILLAAVYFIKYWCNIWTLLPVLFLLFVAHGTYEKYVADYDAAVARQMAARSAYLSSDEPCAPPSYFVAGARYAASFLVRVGDDPCTKYYLTAVAEVKPMFNIVSNIGYVVGSALSGFGLAIAEGINGVIGALTKDLPIGLQGISISFALALVGMGLIFMLKAINFQISTPLVTVGFSAGQQHHQLPPPPAPSAPALPPTTHASAPALPQPPKQPQMIETNPSSNNVRDSDNQSNHSDDYLIVDSPNVTLRRRQTAFGSGSSSQLKQRSASLGRVYD</sequence>
<feature type="transmembrane region" description="Helical" evidence="8">
    <location>
        <begin position="195"/>
        <end position="212"/>
    </location>
</feature>
<feature type="region of interest" description="Disordered" evidence="7">
    <location>
        <begin position="359"/>
        <end position="456"/>
    </location>
</feature>
<feature type="signal peptide" evidence="9">
    <location>
        <begin position="1"/>
        <end position="19"/>
    </location>
</feature>
<dbReference type="WBParaSite" id="Pan_g11848.t1">
    <property type="protein sequence ID" value="Pan_g11848.t1"/>
    <property type="gene ID" value="Pan_g11848"/>
</dbReference>
<dbReference type="PANTHER" id="PTHR34093:SF1">
    <property type="entry name" value="CHLORIDE CHANNEL CLIC-LIKE PROTEIN 1"/>
    <property type="match status" value="1"/>
</dbReference>
<dbReference type="GO" id="GO:0005254">
    <property type="term" value="F:chloride channel activity"/>
    <property type="evidence" value="ECO:0007669"/>
    <property type="project" value="TreeGrafter"/>
</dbReference>
<reference evidence="10" key="1">
    <citation type="journal article" date="2013" name="Genetics">
        <title>The draft genome and transcriptome of Panagrellus redivivus are shaped by the harsh demands of a free-living lifestyle.</title>
        <authorList>
            <person name="Srinivasan J."/>
            <person name="Dillman A.R."/>
            <person name="Macchietto M.G."/>
            <person name="Heikkinen L."/>
            <person name="Lakso M."/>
            <person name="Fracchia K.M."/>
            <person name="Antoshechkin I."/>
            <person name="Mortazavi A."/>
            <person name="Wong G."/>
            <person name="Sternberg P.W."/>
        </authorList>
    </citation>
    <scope>NUCLEOTIDE SEQUENCE [LARGE SCALE GENOMIC DNA]</scope>
    <source>
        <strain evidence="10">MT8872</strain>
    </source>
</reference>
<feature type="transmembrane region" description="Helical" evidence="8">
    <location>
        <begin position="318"/>
        <end position="340"/>
    </location>
</feature>
<keyword evidence="6 8" id="KW-0472">Membrane</keyword>
<feature type="compositionally biased region" description="Polar residues" evidence="7">
    <location>
        <begin position="396"/>
        <end position="406"/>
    </location>
</feature>
<feature type="compositionally biased region" description="Polar residues" evidence="7">
    <location>
        <begin position="435"/>
        <end position="449"/>
    </location>
</feature>
<evidence type="ECO:0000256" key="3">
    <source>
        <dbReference type="ARBA" id="ARBA00015571"/>
    </source>
</evidence>
<feature type="chain" id="PRO_5028978278" description="Chloride channel CLIC-like protein 1" evidence="9">
    <location>
        <begin position="20"/>
        <end position="456"/>
    </location>
</feature>
<comment type="similarity">
    <text evidence="2">Belongs to the chloride channel MCLC family.</text>
</comment>
<accession>A0A7E4UR34</accession>
<keyword evidence="10" id="KW-1185">Reference proteome</keyword>
<protein>
    <recommendedName>
        <fullName evidence="3">Chloride channel CLIC-like protein 1</fullName>
    </recommendedName>
</protein>
<dbReference type="GO" id="GO:0016020">
    <property type="term" value="C:membrane"/>
    <property type="evidence" value="ECO:0007669"/>
    <property type="project" value="UniProtKB-SubCell"/>
</dbReference>
<name>A0A7E4UR34_PANRE</name>
<keyword evidence="9" id="KW-0732">Signal</keyword>
<evidence type="ECO:0000256" key="5">
    <source>
        <dbReference type="ARBA" id="ARBA00022989"/>
    </source>
</evidence>
<dbReference type="InterPro" id="IPR009231">
    <property type="entry name" value="Chloride_chnl_CLIC-like"/>
</dbReference>
<evidence type="ECO:0000256" key="1">
    <source>
        <dbReference type="ARBA" id="ARBA00004141"/>
    </source>
</evidence>
<feature type="transmembrane region" description="Helical" evidence="8">
    <location>
        <begin position="286"/>
        <end position="306"/>
    </location>
</feature>
<organism evidence="10 11">
    <name type="scientific">Panagrellus redivivus</name>
    <name type="common">Microworm</name>
    <dbReference type="NCBI Taxonomy" id="6233"/>
    <lineage>
        <taxon>Eukaryota</taxon>
        <taxon>Metazoa</taxon>
        <taxon>Ecdysozoa</taxon>
        <taxon>Nematoda</taxon>
        <taxon>Chromadorea</taxon>
        <taxon>Rhabditida</taxon>
        <taxon>Tylenchina</taxon>
        <taxon>Panagrolaimomorpha</taxon>
        <taxon>Panagrolaimoidea</taxon>
        <taxon>Panagrolaimidae</taxon>
        <taxon>Panagrellus</taxon>
    </lineage>
</organism>
<keyword evidence="4 8" id="KW-0812">Transmembrane</keyword>
<dbReference type="AlphaFoldDB" id="A0A7E4UR34"/>
<proteinExistence type="inferred from homology"/>
<comment type="subcellular location">
    <subcellularLocation>
        <location evidence="1">Membrane</location>
        <topology evidence="1">Multi-pass membrane protein</topology>
    </subcellularLocation>
</comment>
<evidence type="ECO:0000256" key="8">
    <source>
        <dbReference type="SAM" id="Phobius"/>
    </source>
</evidence>
<evidence type="ECO:0000313" key="11">
    <source>
        <dbReference type="WBParaSite" id="Pan_g11848.t1"/>
    </source>
</evidence>
<dbReference type="Proteomes" id="UP000492821">
    <property type="component" value="Unassembled WGS sequence"/>
</dbReference>
<feature type="compositionally biased region" description="Pro residues" evidence="7">
    <location>
        <begin position="365"/>
        <end position="377"/>
    </location>
</feature>
<evidence type="ECO:0000256" key="7">
    <source>
        <dbReference type="SAM" id="MobiDB-lite"/>
    </source>
</evidence>
<feature type="compositionally biased region" description="Basic and acidic residues" evidence="7">
    <location>
        <begin position="407"/>
        <end position="418"/>
    </location>
</feature>
<evidence type="ECO:0000256" key="6">
    <source>
        <dbReference type="ARBA" id="ARBA00023136"/>
    </source>
</evidence>
<evidence type="ECO:0000256" key="2">
    <source>
        <dbReference type="ARBA" id="ARBA00005944"/>
    </source>
</evidence>